<dbReference type="InterPro" id="IPR001906">
    <property type="entry name" value="Terpene_synth_N"/>
</dbReference>
<dbReference type="Pfam" id="PF01397">
    <property type="entry name" value="Terpene_synth"/>
    <property type="match status" value="1"/>
</dbReference>
<gene>
    <name evidence="2" type="ORF">Nepgr_032142</name>
</gene>
<dbReference type="EMBL" id="BSYO01000038">
    <property type="protein sequence ID" value="GMH30299.1"/>
    <property type="molecule type" value="Genomic_DNA"/>
</dbReference>
<reference evidence="2" key="1">
    <citation type="submission" date="2023-05" db="EMBL/GenBank/DDBJ databases">
        <title>Nepenthes gracilis genome sequencing.</title>
        <authorList>
            <person name="Fukushima K."/>
        </authorList>
    </citation>
    <scope>NUCLEOTIDE SEQUENCE</scope>
    <source>
        <strain evidence="2">SING2019-196</strain>
    </source>
</reference>
<comment type="caution">
    <text evidence="2">The sequence shown here is derived from an EMBL/GenBank/DDBJ whole genome shotgun (WGS) entry which is preliminary data.</text>
</comment>
<dbReference type="Proteomes" id="UP001279734">
    <property type="component" value="Unassembled WGS sequence"/>
</dbReference>
<name>A0AAD3Y7N2_NEPGR</name>
<evidence type="ECO:0000259" key="1">
    <source>
        <dbReference type="Pfam" id="PF01397"/>
    </source>
</evidence>
<dbReference type="PANTHER" id="PTHR31225:SF94">
    <property type="entry name" value="ALPHA-FARNESENE SYNTHASE"/>
    <property type="match status" value="1"/>
</dbReference>
<organism evidence="2 3">
    <name type="scientific">Nepenthes gracilis</name>
    <name type="common">Slender pitcher plant</name>
    <dbReference type="NCBI Taxonomy" id="150966"/>
    <lineage>
        <taxon>Eukaryota</taxon>
        <taxon>Viridiplantae</taxon>
        <taxon>Streptophyta</taxon>
        <taxon>Embryophyta</taxon>
        <taxon>Tracheophyta</taxon>
        <taxon>Spermatophyta</taxon>
        <taxon>Magnoliopsida</taxon>
        <taxon>eudicotyledons</taxon>
        <taxon>Gunneridae</taxon>
        <taxon>Pentapetalae</taxon>
        <taxon>Caryophyllales</taxon>
        <taxon>Nepenthaceae</taxon>
        <taxon>Nepenthes</taxon>
    </lineage>
</organism>
<evidence type="ECO:0000313" key="3">
    <source>
        <dbReference type="Proteomes" id="UP001279734"/>
    </source>
</evidence>
<proteinExistence type="predicted"/>
<protein>
    <recommendedName>
        <fullName evidence="1">Terpene synthase N-terminal domain-containing protein</fullName>
    </recommendedName>
</protein>
<keyword evidence="3" id="KW-1185">Reference proteome</keyword>
<dbReference type="Gene3D" id="1.50.10.130">
    <property type="entry name" value="Terpene synthase, N-terminal domain"/>
    <property type="match status" value="1"/>
</dbReference>
<dbReference type="SUPFAM" id="SSF48239">
    <property type="entry name" value="Terpenoid cyclases/Protein prenyltransferases"/>
    <property type="match status" value="1"/>
</dbReference>
<dbReference type="InterPro" id="IPR008949">
    <property type="entry name" value="Isoprenoid_synthase_dom_sf"/>
</dbReference>
<dbReference type="GO" id="GO:0010333">
    <property type="term" value="F:terpene synthase activity"/>
    <property type="evidence" value="ECO:0007669"/>
    <property type="project" value="InterPro"/>
</dbReference>
<accession>A0AAD3Y7N2</accession>
<dbReference type="AlphaFoldDB" id="A0AAD3Y7N2"/>
<dbReference type="InterPro" id="IPR008930">
    <property type="entry name" value="Terpenoid_cyclase/PrenylTrfase"/>
</dbReference>
<dbReference type="GO" id="GO:0016114">
    <property type="term" value="P:terpenoid biosynthetic process"/>
    <property type="evidence" value="ECO:0007669"/>
    <property type="project" value="InterPro"/>
</dbReference>
<dbReference type="SUPFAM" id="SSF48576">
    <property type="entry name" value="Terpenoid synthases"/>
    <property type="match status" value="1"/>
</dbReference>
<dbReference type="PANTHER" id="PTHR31225">
    <property type="entry name" value="OS04G0344100 PROTEIN-RELATED"/>
    <property type="match status" value="1"/>
</dbReference>
<feature type="domain" description="Terpene synthase N-terminal" evidence="1">
    <location>
        <begin position="2"/>
        <end position="130"/>
    </location>
</feature>
<dbReference type="InterPro" id="IPR036965">
    <property type="entry name" value="Terpene_synth_N_sf"/>
</dbReference>
<sequence length="184" mass="21565">MNNLCLSSLFEKEIRGTLDTLQYDIGNSGGTFHTLQSDADGIKDLKDDVEATSLCFRLLRQYGIMFHKTGAFNERLRANIRGVLQLYEASHLAIQEENIVNKENDFSEECLKDLNPNIDVYILKRVTKALEYPQHWMVQWFWVKWQIDAYEHQVDRNPMLVELSKLNFNMIQAIHQRELQELSV</sequence>
<dbReference type="InterPro" id="IPR050148">
    <property type="entry name" value="Terpene_synthase-like"/>
</dbReference>
<evidence type="ECO:0000313" key="2">
    <source>
        <dbReference type="EMBL" id="GMH30299.1"/>
    </source>
</evidence>
<dbReference type="Gene3D" id="1.10.600.10">
    <property type="entry name" value="Farnesyl Diphosphate Synthase"/>
    <property type="match status" value="1"/>
</dbReference>